<evidence type="ECO:0000256" key="10">
    <source>
        <dbReference type="ARBA" id="ARBA00022984"/>
    </source>
</evidence>
<dbReference type="Pfam" id="PF00905">
    <property type="entry name" value="Transpeptidase"/>
    <property type="match status" value="1"/>
</dbReference>
<organism evidence="17 18">
    <name type="scientific">Brevinema andersonii</name>
    <dbReference type="NCBI Taxonomy" id="34097"/>
    <lineage>
        <taxon>Bacteria</taxon>
        <taxon>Pseudomonadati</taxon>
        <taxon>Spirochaetota</taxon>
        <taxon>Spirochaetia</taxon>
        <taxon>Brevinematales</taxon>
        <taxon>Brevinemataceae</taxon>
        <taxon>Brevinema</taxon>
    </lineage>
</organism>
<evidence type="ECO:0000256" key="6">
    <source>
        <dbReference type="ARBA" id="ARBA00022670"/>
    </source>
</evidence>
<dbReference type="InterPro" id="IPR001460">
    <property type="entry name" value="PCN-bd_Tpept"/>
</dbReference>
<dbReference type="PANTHER" id="PTHR30627">
    <property type="entry name" value="PEPTIDOGLYCAN D,D-TRANSPEPTIDASE"/>
    <property type="match status" value="1"/>
</dbReference>
<dbReference type="InterPro" id="IPR012338">
    <property type="entry name" value="Beta-lactam/transpept-like"/>
</dbReference>
<feature type="domain" description="Penicillin-binding protein transpeptidase" evidence="15">
    <location>
        <begin position="263"/>
        <end position="587"/>
    </location>
</feature>
<keyword evidence="13" id="KW-0961">Cell wall biogenesis/degradation</keyword>
<keyword evidence="8" id="KW-0378">Hydrolase</keyword>
<evidence type="ECO:0000259" key="16">
    <source>
        <dbReference type="Pfam" id="PF03717"/>
    </source>
</evidence>
<keyword evidence="3" id="KW-1003">Cell membrane</keyword>
<comment type="subcellular location">
    <subcellularLocation>
        <location evidence="2">Cell membrane</location>
    </subcellularLocation>
    <subcellularLocation>
        <location evidence="1">Membrane</location>
        <topology evidence="1">Single-pass membrane protein</topology>
    </subcellularLocation>
</comment>
<name>A0A1I1DPD8_BREAD</name>
<evidence type="ECO:0000256" key="9">
    <source>
        <dbReference type="ARBA" id="ARBA00022960"/>
    </source>
</evidence>
<evidence type="ECO:0000256" key="3">
    <source>
        <dbReference type="ARBA" id="ARBA00022475"/>
    </source>
</evidence>
<dbReference type="EMBL" id="FOKY01000003">
    <property type="protein sequence ID" value="SFB76825.1"/>
    <property type="molecule type" value="Genomic_DNA"/>
</dbReference>
<evidence type="ECO:0000256" key="14">
    <source>
        <dbReference type="SAM" id="Phobius"/>
    </source>
</evidence>
<dbReference type="NCBIfam" id="TIGR03423">
    <property type="entry name" value="pbp2_mrdA"/>
    <property type="match status" value="1"/>
</dbReference>
<dbReference type="InterPro" id="IPR050515">
    <property type="entry name" value="Beta-lactam/transpept"/>
</dbReference>
<accession>A0A1I1DPD8</accession>
<dbReference type="SUPFAM" id="SSF56519">
    <property type="entry name" value="Penicillin binding protein dimerisation domain"/>
    <property type="match status" value="1"/>
</dbReference>
<dbReference type="InterPro" id="IPR005311">
    <property type="entry name" value="PBP_dimer"/>
</dbReference>
<dbReference type="SUPFAM" id="SSF56601">
    <property type="entry name" value="beta-lactamase/transpeptidase-like"/>
    <property type="match status" value="1"/>
</dbReference>
<evidence type="ECO:0000256" key="11">
    <source>
        <dbReference type="ARBA" id="ARBA00022989"/>
    </source>
</evidence>
<dbReference type="InterPro" id="IPR017790">
    <property type="entry name" value="Penicillin-binding_protein_2"/>
</dbReference>
<dbReference type="Pfam" id="PF03717">
    <property type="entry name" value="PBP_dimer"/>
    <property type="match status" value="1"/>
</dbReference>
<evidence type="ECO:0000313" key="18">
    <source>
        <dbReference type="Proteomes" id="UP000240042"/>
    </source>
</evidence>
<dbReference type="GO" id="GO:0009252">
    <property type="term" value="P:peptidoglycan biosynthetic process"/>
    <property type="evidence" value="ECO:0007669"/>
    <property type="project" value="UniProtKB-KW"/>
</dbReference>
<dbReference type="RefSeq" id="WP_159428155.1">
    <property type="nucleotide sequence ID" value="NZ_FOKY01000003.1"/>
</dbReference>
<dbReference type="Gene3D" id="3.90.1310.10">
    <property type="entry name" value="Penicillin-binding protein 2a (Domain 2)"/>
    <property type="match status" value="1"/>
</dbReference>
<keyword evidence="6" id="KW-0645">Protease</keyword>
<dbReference type="InterPro" id="IPR036138">
    <property type="entry name" value="PBP_dimer_sf"/>
</dbReference>
<gene>
    <name evidence="17" type="ORF">SAMN02745150_00699</name>
</gene>
<proteinExistence type="predicted"/>
<dbReference type="GO" id="GO:0008360">
    <property type="term" value="P:regulation of cell shape"/>
    <property type="evidence" value="ECO:0007669"/>
    <property type="project" value="UniProtKB-KW"/>
</dbReference>
<evidence type="ECO:0000256" key="2">
    <source>
        <dbReference type="ARBA" id="ARBA00004236"/>
    </source>
</evidence>
<evidence type="ECO:0000256" key="5">
    <source>
        <dbReference type="ARBA" id="ARBA00022645"/>
    </source>
</evidence>
<dbReference type="GO" id="GO:0008658">
    <property type="term" value="F:penicillin binding"/>
    <property type="evidence" value="ECO:0007669"/>
    <property type="project" value="InterPro"/>
</dbReference>
<dbReference type="Gene3D" id="3.40.710.10">
    <property type="entry name" value="DD-peptidase/beta-lactamase superfamily"/>
    <property type="match status" value="1"/>
</dbReference>
<dbReference type="GO" id="GO:0071972">
    <property type="term" value="F:peptidoglycan L,D-transpeptidase activity"/>
    <property type="evidence" value="ECO:0007669"/>
    <property type="project" value="TreeGrafter"/>
</dbReference>
<keyword evidence="11 14" id="KW-1133">Transmembrane helix</keyword>
<evidence type="ECO:0000256" key="13">
    <source>
        <dbReference type="ARBA" id="ARBA00023316"/>
    </source>
</evidence>
<feature type="domain" description="Penicillin-binding protein dimerisation" evidence="16">
    <location>
        <begin position="55"/>
        <end position="230"/>
    </location>
</feature>
<evidence type="ECO:0000256" key="12">
    <source>
        <dbReference type="ARBA" id="ARBA00023136"/>
    </source>
</evidence>
<dbReference type="OrthoDB" id="9804124at2"/>
<reference evidence="18" key="1">
    <citation type="submission" date="2016-10" db="EMBL/GenBank/DDBJ databases">
        <authorList>
            <person name="Varghese N."/>
            <person name="Submissions S."/>
        </authorList>
    </citation>
    <scope>NUCLEOTIDE SEQUENCE [LARGE SCALE GENOMIC DNA]</scope>
    <source>
        <strain evidence="18">ATCC 43811</strain>
    </source>
</reference>
<keyword evidence="7 14" id="KW-0812">Transmembrane</keyword>
<dbReference type="GO" id="GO:0005886">
    <property type="term" value="C:plasma membrane"/>
    <property type="evidence" value="ECO:0007669"/>
    <property type="project" value="UniProtKB-SubCell"/>
</dbReference>
<keyword evidence="12 14" id="KW-0472">Membrane</keyword>
<dbReference type="PANTHER" id="PTHR30627:SF2">
    <property type="entry name" value="PEPTIDOGLYCAN D,D-TRANSPEPTIDASE MRDA"/>
    <property type="match status" value="1"/>
</dbReference>
<sequence length="607" mass="68225">MQDISQILKTRLTMFAVIIYTLLSIFTVRLIYLQLFKGSIFKDRAEKNQTRSLRIPSYRSILYDRTKELKLAYNERSLALTVIEANLPKDPIERTVLFTKMSQILNEPVEKITATIHDEFIDPYTPIVIKTQISPDIISRFAEKIDEFPGIFWENRPKRVYPFNMSSFHVIGYTGIINKNEYSSLNAVDEYYLGSIIGKRGIEKQYDKNIRGNSGTLLRSVDVRGNVLQQDVFKEPIQGDHLVLTIDAKLQAKAQELLQEKVGVVVISRVTTGEILVLLSTPSVDPSIFAPDSIEGKKRFQELSIDTQYPFLNRAIQGTYSPASTFKLISAAAFIKAGIDPYRKHVCTGSYQIGNRVFRCTGVHGAVDMRSAIAYSCNSYFYYFSQIVGHKPILEMAKEFGITEKTYIDLPDEKNGFLPNDAWFKKIHKRNWSQGDSANIVIGQGDVLVTPLALNQMTAIIANGGTIFRPYILKEQLNLRDRSVIWSQTPEARKTVNIPPETINILQEGMARVTKSGGTAGWINTPYLQVPIAGKTGTAQTGNIKNNGLFTAYGPYGQENVSNAIAITVLLEQDRTGAAVSIAANLFNYYFGTLYPELKSKINRRIS</sequence>
<evidence type="ECO:0000259" key="15">
    <source>
        <dbReference type="Pfam" id="PF00905"/>
    </source>
</evidence>
<dbReference type="Proteomes" id="UP000240042">
    <property type="component" value="Unassembled WGS sequence"/>
</dbReference>
<dbReference type="AlphaFoldDB" id="A0A1I1DPD8"/>
<keyword evidence="5" id="KW-0121">Carboxypeptidase</keyword>
<dbReference type="GO" id="GO:0071555">
    <property type="term" value="P:cell wall organization"/>
    <property type="evidence" value="ECO:0007669"/>
    <property type="project" value="UniProtKB-KW"/>
</dbReference>
<dbReference type="STRING" id="34097.SAMN02745150_00699"/>
<dbReference type="GO" id="GO:0006508">
    <property type="term" value="P:proteolysis"/>
    <property type="evidence" value="ECO:0007669"/>
    <property type="project" value="UniProtKB-KW"/>
</dbReference>
<keyword evidence="10" id="KW-0573">Peptidoglycan synthesis</keyword>
<keyword evidence="4" id="KW-0997">Cell inner membrane</keyword>
<keyword evidence="9" id="KW-0133">Cell shape</keyword>
<evidence type="ECO:0000256" key="7">
    <source>
        <dbReference type="ARBA" id="ARBA00022692"/>
    </source>
</evidence>
<evidence type="ECO:0000256" key="4">
    <source>
        <dbReference type="ARBA" id="ARBA00022519"/>
    </source>
</evidence>
<keyword evidence="18" id="KW-1185">Reference proteome</keyword>
<evidence type="ECO:0000256" key="1">
    <source>
        <dbReference type="ARBA" id="ARBA00004167"/>
    </source>
</evidence>
<protein>
    <submittedName>
        <fullName evidence="17">Penicillin-binding protein 2</fullName>
    </submittedName>
</protein>
<evidence type="ECO:0000256" key="8">
    <source>
        <dbReference type="ARBA" id="ARBA00022801"/>
    </source>
</evidence>
<feature type="transmembrane region" description="Helical" evidence="14">
    <location>
        <begin position="12"/>
        <end position="32"/>
    </location>
</feature>
<evidence type="ECO:0000313" key="17">
    <source>
        <dbReference type="EMBL" id="SFB76825.1"/>
    </source>
</evidence>
<dbReference type="GO" id="GO:0009002">
    <property type="term" value="F:serine-type D-Ala-D-Ala carboxypeptidase activity"/>
    <property type="evidence" value="ECO:0007669"/>
    <property type="project" value="InterPro"/>
</dbReference>